<protein>
    <submittedName>
        <fullName evidence="4">Hydrogenase formation protein HypD</fullName>
    </submittedName>
</protein>
<reference evidence="4" key="1">
    <citation type="journal article" date="2020" name="mSystems">
        <title>Genome- and Community-Level Interaction Insights into Carbon Utilization and Element Cycling Functions of Hydrothermarchaeota in Hydrothermal Sediment.</title>
        <authorList>
            <person name="Zhou Z."/>
            <person name="Liu Y."/>
            <person name="Xu W."/>
            <person name="Pan J."/>
            <person name="Luo Z.H."/>
            <person name="Li M."/>
        </authorList>
    </citation>
    <scope>NUCLEOTIDE SEQUENCE [LARGE SCALE GENOMIC DNA]</scope>
    <source>
        <strain evidence="4">SpSt-265</strain>
        <strain evidence="5">SpSt-465</strain>
    </source>
</reference>
<dbReference type="Pfam" id="PF01924">
    <property type="entry name" value="HypD"/>
    <property type="match status" value="1"/>
</dbReference>
<dbReference type="Gene3D" id="6.10.20.100">
    <property type="match status" value="1"/>
</dbReference>
<accession>A0A7C1NA66</accession>
<evidence type="ECO:0000313" key="5">
    <source>
        <dbReference type="EMBL" id="HFJ54314.1"/>
    </source>
</evidence>
<dbReference type="InterPro" id="IPR002780">
    <property type="entry name" value="Hyd_form_HypD"/>
</dbReference>
<name>A0A7C1NA66_UNCW3</name>
<dbReference type="GO" id="GO:0070025">
    <property type="term" value="F:carbon monoxide binding"/>
    <property type="evidence" value="ECO:0007669"/>
    <property type="project" value="TreeGrafter"/>
</dbReference>
<dbReference type="GO" id="GO:0051604">
    <property type="term" value="P:protein maturation"/>
    <property type="evidence" value="ECO:0007669"/>
    <property type="project" value="TreeGrafter"/>
</dbReference>
<comment type="similarity">
    <text evidence="1">Belongs to the HypD family.</text>
</comment>
<dbReference type="EMBL" id="DSLG01000005">
    <property type="protein sequence ID" value="HEA87359.1"/>
    <property type="molecule type" value="Genomic_DNA"/>
</dbReference>
<dbReference type="InterPro" id="IPR042243">
    <property type="entry name" value="HypD_1"/>
</dbReference>
<dbReference type="PANTHER" id="PTHR30149:SF0">
    <property type="entry name" value="HYDROGENASE MATURATION FACTOR HYPD"/>
    <property type="match status" value="1"/>
</dbReference>
<keyword evidence="3" id="KW-0408">Iron</keyword>
<sequence length="349" mass="37981">MLVNERVKGLCQERGEIRLMEVCGTHTMAISASGIRRAVDPRLKLLSGPGCPVCVTTDAEIDTARRLAERPGLVVVTFGDMIRVPGSHGSLAEAKAEGADIRVVYSPQDGLKMAMAEPEKEFVFLGVGFETTAPTVAATVLAAAERGVRNFSVLTMFKLIPPALEFIASAKKMKIDGFILPGHVSTVIGAKPYEFLVQRFGLPCCITGFEPADILEGILLLLEQMERGPGLAIQYRRSVRPEGNRVAQQLMSGIFEVADAEWRGIGRIRNSGLRLKPDWQNFDARLRFGLRSARSSRPASGCRCGEVLLGLITPSECPLFCRVCTPEAPMGPCMVSSEGACAAYYRYER</sequence>
<dbReference type="GO" id="GO:0005506">
    <property type="term" value="F:iron ion binding"/>
    <property type="evidence" value="ECO:0007669"/>
    <property type="project" value="TreeGrafter"/>
</dbReference>
<dbReference type="AlphaFoldDB" id="A0A7C1NA66"/>
<dbReference type="InterPro" id="IPR042244">
    <property type="entry name" value="HypD_2_sf"/>
</dbReference>
<dbReference type="Gene3D" id="3.40.50.11740">
    <property type="entry name" value="HypD, alpha/beta domain 2"/>
    <property type="match status" value="2"/>
</dbReference>
<comment type="caution">
    <text evidence="4">The sequence shown here is derived from an EMBL/GenBank/DDBJ whole genome shotgun (WGS) entry which is preliminary data.</text>
</comment>
<dbReference type="GO" id="GO:0051539">
    <property type="term" value="F:4 iron, 4 sulfur cluster binding"/>
    <property type="evidence" value="ECO:0007669"/>
    <property type="project" value="TreeGrafter"/>
</dbReference>
<gene>
    <name evidence="4" type="primary">hypD</name>
    <name evidence="4" type="ORF">ENP94_05020</name>
    <name evidence="5" type="ORF">ENS16_06455</name>
</gene>
<keyword evidence="2" id="KW-0479">Metal-binding</keyword>
<evidence type="ECO:0000256" key="3">
    <source>
        <dbReference type="ARBA" id="ARBA00023004"/>
    </source>
</evidence>
<dbReference type="NCBIfam" id="TIGR00075">
    <property type="entry name" value="hypD"/>
    <property type="match status" value="1"/>
</dbReference>
<evidence type="ECO:0000256" key="1">
    <source>
        <dbReference type="ARBA" id="ARBA00007888"/>
    </source>
</evidence>
<dbReference type="EMBL" id="DSTU01000008">
    <property type="protein sequence ID" value="HFJ54314.1"/>
    <property type="molecule type" value="Genomic_DNA"/>
</dbReference>
<evidence type="ECO:0000256" key="2">
    <source>
        <dbReference type="ARBA" id="ARBA00022723"/>
    </source>
</evidence>
<organism evidence="4">
    <name type="scientific">candidate division WOR-3 bacterium</name>
    <dbReference type="NCBI Taxonomy" id="2052148"/>
    <lineage>
        <taxon>Bacteria</taxon>
        <taxon>Bacteria division WOR-3</taxon>
    </lineage>
</organism>
<dbReference type="PANTHER" id="PTHR30149">
    <property type="entry name" value="HYDROGENASE PROTEIN ASSEMBLY PROTEIN HYPD"/>
    <property type="match status" value="1"/>
</dbReference>
<dbReference type="PIRSF" id="PIRSF005622">
    <property type="entry name" value="Hydrgn_mat_hypD"/>
    <property type="match status" value="1"/>
</dbReference>
<evidence type="ECO:0000313" key="4">
    <source>
        <dbReference type="EMBL" id="HEA87359.1"/>
    </source>
</evidence>
<proteinExistence type="inferred from homology"/>